<dbReference type="GO" id="GO:0005506">
    <property type="term" value="F:iron ion binding"/>
    <property type="evidence" value="ECO:0007669"/>
    <property type="project" value="InterPro"/>
</dbReference>
<dbReference type="PRINTS" id="PR00463">
    <property type="entry name" value="EP450I"/>
</dbReference>
<dbReference type="Proteomes" id="UP000266272">
    <property type="component" value="Unassembled WGS sequence"/>
</dbReference>
<keyword evidence="5 9" id="KW-0560">Oxidoreductase</keyword>
<evidence type="ECO:0000256" key="4">
    <source>
        <dbReference type="ARBA" id="ARBA00022723"/>
    </source>
</evidence>
<accession>A0A395NVE7</accession>
<dbReference type="OrthoDB" id="1470350at2759"/>
<name>A0A395NVE7_TRIAR</name>
<evidence type="ECO:0000313" key="10">
    <source>
        <dbReference type="EMBL" id="RFU80004.1"/>
    </source>
</evidence>
<dbReference type="STRING" id="490622.A0A395NVE7"/>
<feature type="binding site" description="axial binding residue" evidence="8">
    <location>
        <position position="258"/>
    </location>
    <ligand>
        <name>heme</name>
        <dbReference type="ChEBI" id="CHEBI:30413"/>
    </ligand>
    <ligandPart>
        <name>Fe</name>
        <dbReference type="ChEBI" id="CHEBI:18248"/>
    </ligandPart>
</feature>
<reference evidence="10 11" key="1">
    <citation type="journal article" date="2018" name="PLoS Pathog.">
        <title>Evolution of structural diversity of trichothecenes, a family of toxins produced by plant pathogenic and entomopathogenic fungi.</title>
        <authorList>
            <person name="Proctor R.H."/>
            <person name="McCormick S.P."/>
            <person name="Kim H.S."/>
            <person name="Cardoza R.E."/>
            <person name="Stanley A.M."/>
            <person name="Lindo L."/>
            <person name="Kelly A."/>
            <person name="Brown D.W."/>
            <person name="Lee T."/>
            <person name="Vaughan M.M."/>
            <person name="Alexander N.J."/>
            <person name="Busman M."/>
            <person name="Gutierrez S."/>
        </authorList>
    </citation>
    <scope>NUCLEOTIDE SEQUENCE [LARGE SCALE GENOMIC DNA]</scope>
    <source>
        <strain evidence="10 11">IBT 40837</strain>
    </source>
</reference>
<comment type="cofactor">
    <cofactor evidence="1 8">
        <name>heme</name>
        <dbReference type="ChEBI" id="CHEBI:30413"/>
    </cofactor>
</comment>
<dbReference type="AlphaFoldDB" id="A0A395NVE7"/>
<evidence type="ECO:0000256" key="8">
    <source>
        <dbReference type="PIRSR" id="PIRSR602401-1"/>
    </source>
</evidence>
<dbReference type="GO" id="GO:0004497">
    <property type="term" value="F:monooxygenase activity"/>
    <property type="evidence" value="ECO:0007669"/>
    <property type="project" value="UniProtKB-KW"/>
</dbReference>
<evidence type="ECO:0000256" key="1">
    <source>
        <dbReference type="ARBA" id="ARBA00001971"/>
    </source>
</evidence>
<dbReference type="PANTHER" id="PTHR24305:SF230">
    <property type="entry name" value="P450, PUTATIVE (EUROFUNG)-RELATED"/>
    <property type="match status" value="1"/>
</dbReference>
<dbReference type="InterPro" id="IPR036396">
    <property type="entry name" value="Cyt_P450_sf"/>
</dbReference>
<evidence type="ECO:0000256" key="2">
    <source>
        <dbReference type="ARBA" id="ARBA00010617"/>
    </source>
</evidence>
<evidence type="ECO:0000256" key="9">
    <source>
        <dbReference type="RuleBase" id="RU000461"/>
    </source>
</evidence>
<dbReference type="PRINTS" id="PR00385">
    <property type="entry name" value="P450"/>
</dbReference>
<keyword evidence="4 8" id="KW-0479">Metal-binding</keyword>
<gene>
    <name evidence="10" type="ORF">TARUN_2226</name>
</gene>
<dbReference type="CDD" id="cd11058">
    <property type="entry name" value="CYP60B-like"/>
    <property type="match status" value="1"/>
</dbReference>
<keyword evidence="6 8" id="KW-0408">Iron</keyword>
<comment type="similarity">
    <text evidence="2 9">Belongs to the cytochrome P450 family.</text>
</comment>
<dbReference type="Gene3D" id="1.10.630.10">
    <property type="entry name" value="Cytochrome P450"/>
    <property type="match status" value="1"/>
</dbReference>
<dbReference type="InterPro" id="IPR001128">
    <property type="entry name" value="Cyt_P450"/>
</dbReference>
<dbReference type="Pfam" id="PF00067">
    <property type="entry name" value="p450"/>
    <property type="match status" value="1"/>
</dbReference>
<dbReference type="PANTHER" id="PTHR24305">
    <property type="entry name" value="CYTOCHROME P450"/>
    <property type="match status" value="1"/>
</dbReference>
<protein>
    <submittedName>
        <fullName evidence="10">Cytochrome p450</fullName>
    </submittedName>
</protein>
<dbReference type="SUPFAM" id="SSF48264">
    <property type="entry name" value="Cytochrome P450"/>
    <property type="match status" value="1"/>
</dbReference>
<evidence type="ECO:0000256" key="7">
    <source>
        <dbReference type="ARBA" id="ARBA00023033"/>
    </source>
</evidence>
<proteinExistence type="inferred from homology"/>
<keyword evidence="3 8" id="KW-0349">Heme</keyword>
<dbReference type="InterPro" id="IPR017972">
    <property type="entry name" value="Cyt_P450_CS"/>
</dbReference>
<evidence type="ECO:0000313" key="11">
    <source>
        <dbReference type="Proteomes" id="UP000266272"/>
    </source>
</evidence>
<dbReference type="InterPro" id="IPR002401">
    <property type="entry name" value="Cyt_P450_E_grp-I"/>
</dbReference>
<dbReference type="GO" id="GO:0020037">
    <property type="term" value="F:heme binding"/>
    <property type="evidence" value="ECO:0007669"/>
    <property type="project" value="InterPro"/>
</dbReference>
<dbReference type="PROSITE" id="PS00086">
    <property type="entry name" value="CYTOCHROME_P450"/>
    <property type="match status" value="1"/>
</dbReference>
<evidence type="ECO:0000256" key="5">
    <source>
        <dbReference type="ARBA" id="ARBA00023002"/>
    </source>
</evidence>
<keyword evidence="11" id="KW-1185">Reference proteome</keyword>
<comment type="caution">
    <text evidence="10">The sequence shown here is derived from an EMBL/GenBank/DDBJ whole genome shotgun (WGS) entry which is preliminary data.</text>
</comment>
<organism evidence="10 11">
    <name type="scientific">Trichoderma arundinaceum</name>
    <dbReference type="NCBI Taxonomy" id="490622"/>
    <lineage>
        <taxon>Eukaryota</taxon>
        <taxon>Fungi</taxon>
        <taxon>Dikarya</taxon>
        <taxon>Ascomycota</taxon>
        <taxon>Pezizomycotina</taxon>
        <taxon>Sordariomycetes</taxon>
        <taxon>Hypocreomycetidae</taxon>
        <taxon>Hypocreales</taxon>
        <taxon>Hypocreaceae</taxon>
        <taxon>Trichoderma</taxon>
    </lineage>
</organism>
<keyword evidence="7 9" id="KW-0503">Monooxygenase</keyword>
<dbReference type="EMBL" id="PXOA01000128">
    <property type="protein sequence ID" value="RFU80004.1"/>
    <property type="molecule type" value="Genomic_DNA"/>
</dbReference>
<dbReference type="InterPro" id="IPR050121">
    <property type="entry name" value="Cytochrome_P450_monoxygenase"/>
</dbReference>
<sequence length="315" mass="36039">MGHRKHGQGENGKDPIYWRTNSDYHPWVSLVFDRIRGSSINTALRRLPFGDRLIQLLISKEARKRFYAHFQLTQEKVNKRLAESSPRPDFMDVMTKKSGDMQFSFAELLDNASLLILAGSETTATTLCGVTFLLLTHQAVLAKATDEVRSSFSTKIEIDLLSVQKLDYMLAVLQETLRMYPPVPTAIPRKAQSGGDLICGKYVPENTLLGIWQWSMYHSAKNFTLPDSFIPERWLGDARFSSDPEGVLQPFSFGPRNCIGKNLAYAEMRLILAKILWNFDISLQPDSAYWLQENRAYSLWQKPNLNIYIKPRTIE</sequence>
<evidence type="ECO:0000256" key="6">
    <source>
        <dbReference type="ARBA" id="ARBA00023004"/>
    </source>
</evidence>
<dbReference type="GO" id="GO:0016705">
    <property type="term" value="F:oxidoreductase activity, acting on paired donors, with incorporation or reduction of molecular oxygen"/>
    <property type="evidence" value="ECO:0007669"/>
    <property type="project" value="InterPro"/>
</dbReference>
<evidence type="ECO:0000256" key="3">
    <source>
        <dbReference type="ARBA" id="ARBA00022617"/>
    </source>
</evidence>